<evidence type="ECO:0000313" key="2">
    <source>
        <dbReference type="EMBL" id="GFH44304.1"/>
    </source>
</evidence>
<accession>A0AAD3CES9</accession>
<dbReference type="Proteomes" id="UP001054902">
    <property type="component" value="Unassembled WGS sequence"/>
</dbReference>
<feature type="transmembrane region" description="Helical" evidence="1">
    <location>
        <begin position="79"/>
        <end position="99"/>
    </location>
</feature>
<name>A0AAD3CES9_9STRA</name>
<reference evidence="2 3" key="1">
    <citation type="journal article" date="2021" name="Sci. Rep.">
        <title>The genome of the diatom Chaetoceros tenuissimus carries an ancient integrated fragment of an extant virus.</title>
        <authorList>
            <person name="Hongo Y."/>
            <person name="Kimura K."/>
            <person name="Takaki Y."/>
            <person name="Yoshida Y."/>
            <person name="Baba S."/>
            <person name="Kobayashi G."/>
            <person name="Nagasaki K."/>
            <person name="Hano T."/>
            <person name="Tomaru Y."/>
        </authorList>
    </citation>
    <scope>NUCLEOTIDE SEQUENCE [LARGE SCALE GENOMIC DNA]</scope>
    <source>
        <strain evidence="2 3">NIES-3715</strain>
    </source>
</reference>
<keyword evidence="1" id="KW-1133">Transmembrane helix</keyword>
<sequence length="199" mass="22803">MALSAIVQLLDDSSQITRLGLLTVIMIIYIFTIILSIFEIKNAHWEHWPMAQTLFNILPYGMKSKSNLCDKTRNTSSKFFTVAFSIVIGLGSVAIFQTLFQIMECISSEEAYPSPSKSIITFFPVLFLYVTAVNDAGFFLISQSSSEHTLSWVDWGDLILTQFLPLFMTCAGVEWLREEMNDESIPMMEFMRQHILWTR</sequence>
<gene>
    <name evidence="2" type="ORF">CTEN210_00778</name>
</gene>
<evidence type="ECO:0000256" key="1">
    <source>
        <dbReference type="SAM" id="Phobius"/>
    </source>
</evidence>
<protein>
    <submittedName>
        <fullName evidence="2">Uncharacterized protein</fullName>
    </submittedName>
</protein>
<organism evidence="2 3">
    <name type="scientific">Chaetoceros tenuissimus</name>
    <dbReference type="NCBI Taxonomy" id="426638"/>
    <lineage>
        <taxon>Eukaryota</taxon>
        <taxon>Sar</taxon>
        <taxon>Stramenopiles</taxon>
        <taxon>Ochrophyta</taxon>
        <taxon>Bacillariophyta</taxon>
        <taxon>Coscinodiscophyceae</taxon>
        <taxon>Chaetocerotophycidae</taxon>
        <taxon>Chaetocerotales</taxon>
        <taxon>Chaetocerotaceae</taxon>
        <taxon>Chaetoceros</taxon>
    </lineage>
</organism>
<keyword evidence="3" id="KW-1185">Reference proteome</keyword>
<comment type="caution">
    <text evidence="2">The sequence shown here is derived from an EMBL/GenBank/DDBJ whole genome shotgun (WGS) entry which is preliminary data.</text>
</comment>
<proteinExistence type="predicted"/>
<feature type="transmembrane region" description="Helical" evidence="1">
    <location>
        <begin position="119"/>
        <end position="141"/>
    </location>
</feature>
<keyword evidence="1" id="KW-0472">Membrane</keyword>
<feature type="transmembrane region" description="Helical" evidence="1">
    <location>
        <begin position="20"/>
        <end position="40"/>
    </location>
</feature>
<evidence type="ECO:0000313" key="3">
    <source>
        <dbReference type="Proteomes" id="UP001054902"/>
    </source>
</evidence>
<keyword evidence="1" id="KW-0812">Transmembrane</keyword>
<dbReference type="EMBL" id="BLLK01000019">
    <property type="protein sequence ID" value="GFH44304.1"/>
    <property type="molecule type" value="Genomic_DNA"/>
</dbReference>
<dbReference type="AlphaFoldDB" id="A0AAD3CES9"/>